<dbReference type="CDD" id="cd17932">
    <property type="entry name" value="DEXQc_UvrD"/>
    <property type="match status" value="1"/>
</dbReference>
<comment type="catalytic activity">
    <reaction evidence="6">
        <text>Couples ATP hydrolysis with the unwinding of duplex DNA by translocating in the 3'-5' direction.</text>
        <dbReference type="EC" id="5.6.2.4"/>
    </reaction>
</comment>
<dbReference type="Pfam" id="PF13245">
    <property type="entry name" value="AAA_19"/>
    <property type="match status" value="1"/>
</dbReference>
<proteinExistence type="predicted"/>
<keyword evidence="1 9" id="KW-0547">Nucleotide-binding</keyword>
<dbReference type="Gene3D" id="1.10.486.10">
    <property type="entry name" value="PCRA, domain 4"/>
    <property type="match status" value="2"/>
</dbReference>
<keyword evidence="4 9" id="KW-0067">ATP-binding</keyword>
<evidence type="ECO:0000256" key="8">
    <source>
        <dbReference type="ARBA" id="ARBA00048988"/>
    </source>
</evidence>
<dbReference type="PROSITE" id="PS51198">
    <property type="entry name" value="UVRD_HELICASE_ATP_BIND"/>
    <property type="match status" value="1"/>
</dbReference>
<dbReference type="PROSITE" id="PS51217">
    <property type="entry name" value="UVRD_HELICASE_CTER"/>
    <property type="match status" value="1"/>
</dbReference>
<dbReference type="EMBL" id="VBUT01000022">
    <property type="protein sequence ID" value="TLF72011.1"/>
    <property type="molecule type" value="Genomic_DNA"/>
</dbReference>
<evidence type="ECO:0000259" key="11">
    <source>
        <dbReference type="PROSITE" id="PS51217"/>
    </source>
</evidence>
<keyword evidence="3 9" id="KW-0347">Helicase</keyword>
<evidence type="ECO:0000256" key="2">
    <source>
        <dbReference type="ARBA" id="ARBA00022801"/>
    </source>
</evidence>
<gene>
    <name evidence="12" type="ORF">FEK34_29700</name>
</gene>
<dbReference type="RefSeq" id="WP_138453294.1">
    <property type="nucleotide sequence ID" value="NZ_JADLQD010000007.1"/>
</dbReference>
<evidence type="ECO:0000256" key="9">
    <source>
        <dbReference type="PROSITE-ProRule" id="PRU00560"/>
    </source>
</evidence>
<dbReference type="GO" id="GO:0000725">
    <property type="term" value="P:recombinational repair"/>
    <property type="evidence" value="ECO:0007669"/>
    <property type="project" value="TreeGrafter"/>
</dbReference>
<dbReference type="PANTHER" id="PTHR11070">
    <property type="entry name" value="UVRD / RECB / PCRA DNA HELICASE FAMILY MEMBER"/>
    <property type="match status" value="1"/>
</dbReference>
<dbReference type="InterPro" id="IPR014017">
    <property type="entry name" value="DNA_helicase_UvrD-like_C"/>
</dbReference>
<evidence type="ECO:0000259" key="10">
    <source>
        <dbReference type="PROSITE" id="PS51198"/>
    </source>
</evidence>
<dbReference type="InterPro" id="IPR027417">
    <property type="entry name" value="P-loop_NTPase"/>
</dbReference>
<keyword evidence="5" id="KW-0413">Isomerase</keyword>
<evidence type="ECO:0000256" key="3">
    <source>
        <dbReference type="ARBA" id="ARBA00022806"/>
    </source>
</evidence>
<comment type="caution">
    <text evidence="12">The sequence shown here is derived from an EMBL/GenBank/DDBJ whole genome shotgun (WGS) entry which is preliminary data.</text>
</comment>
<evidence type="ECO:0000256" key="1">
    <source>
        <dbReference type="ARBA" id="ARBA00022741"/>
    </source>
</evidence>
<name>A0A5R8N8H9_9NOCA</name>
<dbReference type="PANTHER" id="PTHR11070:SF2">
    <property type="entry name" value="ATP-DEPENDENT DNA HELICASE SRS2"/>
    <property type="match status" value="1"/>
</dbReference>
<reference evidence="12 13" key="1">
    <citation type="submission" date="2019-05" db="EMBL/GenBank/DDBJ databases">
        <title>Genomes sequences of two Nocardia cyriacigeorgica environmental isolates, type strains Nocardia asteroides ATCC 19247 and Nocardia cyriacigeorgica DSM 44484.</title>
        <authorList>
            <person name="Vautrin F."/>
            <person name="Bergeron E."/>
            <person name="Dubost A."/>
            <person name="Abrouk D."/>
            <person name="Rodriguez Nava V."/>
            <person name="Pujic P."/>
        </authorList>
    </citation>
    <scope>NUCLEOTIDE SEQUENCE [LARGE SCALE GENOMIC DNA]</scope>
    <source>
        <strain evidence="12 13">EML 446</strain>
    </source>
</reference>
<sequence length="548" mass="61749">MISTEQWQAAADMILEPNAHTAATSLTGNLVVTAGPGAGKSELLAQRADFLLRTGQCRYPRRILAISFKVDAAKNLTDRTRRRCPPHLAARLDSYTFHAFAKRLIDVFRPVLTGIDALDPDYTIGPVRIPQRQIDFDSMAPLATTILERSPVARTALRHTYGFVFLDEFQDCTANQYSLLRAAFLDTDTDLIAVGDVKQRIMGWAGALDGVLKRFAEDFEAARLVLYMNFRSLPRLRRMQNAMIKVLEPTDAVEDTEILGDEGSIEIFHYRDSSEEARALARKIHSWITIDGVPAEEIAVLVAKQVGPYTESLRSELRAQQIPFRDENEFQDLAAEPIVMLVIDYLTVVAEDGKPDAYARLMDVATGWRADDEEDAQKAYSALRTLIDDTRLTYRRNSSQPLQELIDRLLDHLGDEVLSSLAPEYSQGTRLRDTIDDLCTRLTRIHGQTSDLPQTLREFTGHNSIKLMTVHKAKGLEFDNVVVLAVENELYWGDAKAERSVYFVAISRARKALCLTTAAVRPTPTEKPARWKIDRTPHREFLNYANLP</sequence>
<dbReference type="Proteomes" id="UP000306378">
    <property type="component" value="Unassembled WGS sequence"/>
</dbReference>
<dbReference type="Pfam" id="PF13361">
    <property type="entry name" value="UvrD_C"/>
    <property type="match status" value="2"/>
</dbReference>
<dbReference type="EC" id="5.6.2.4" evidence="7"/>
<comment type="catalytic activity">
    <reaction evidence="8">
        <text>ATP + H2O = ADP + phosphate + H(+)</text>
        <dbReference type="Rhea" id="RHEA:13065"/>
        <dbReference type="ChEBI" id="CHEBI:15377"/>
        <dbReference type="ChEBI" id="CHEBI:15378"/>
        <dbReference type="ChEBI" id="CHEBI:30616"/>
        <dbReference type="ChEBI" id="CHEBI:43474"/>
        <dbReference type="ChEBI" id="CHEBI:456216"/>
        <dbReference type="EC" id="5.6.2.4"/>
    </reaction>
</comment>
<dbReference type="Gene3D" id="3.40.50.300">
    <property type="entry name" value="P-loop containing nucleotide triphosphate hydrolases"/>
    <property type="match status" value="3"/>
</dbReference>
<evidence type="ECO:0000256" key="6">
    <source>
        <dbReference type="ARBA" id="ARBA00034617"/>
    </source>
</evidence>
<evidence type="ECO:0000313" key="13">
    <source>
        <dbReference type="Proteomes" id="UP000306378"/>
    </source>
</evidence>
<evidence type="ECO:0000256" key="5">
    <source>
        <dbReference type="ARBA" id="ARBA00023235"/>
    </source>
</evidence>
<dbReference type="GO" id="GO:0003677">
    <property type="term" value="F:DNA binding"/>
    <property type="evidence" value="ECO:0007669"/>
    <property type="project" value="InterPro"/>
</dbReference>
<feature type="domain" description="UvrD-like helicase C-terminal" evidence="11">
    <location>
        <begin position="234"/>
        <end position="475"/>
    </location>
</feature>
<dbReference type="GO" id="GO:0005524">
    <property type="term" value="F:ATP binding"/>
    <property type="evidence" value="ECO:0007669"/>
    <property type="project" value="UniProtKB-UniRule"/>
</dbReference>
<evidence type="ECO:0000313" key="12">
    <source>
        <dbReference type="EMBL" id="TLF72011.1"/>
    </source>
</evidence>
<dbReference type="AlphaFoldDB" id="A0A5R8N8H9"/>
<dbReference type="InterPro" id="IPR014016">
    <property type="entry name" value="UvrD-like_ATP-bd"/>
</dbReference>
<dbReference type="GO" id="GO:0043138">
    <property type="term" value="F:3'-5' DNA helicase activity"/>
    <property type="evidence" value="ECO:0007669"/>
    <property type="project" value="UniProtKB-EC"/>
</dbReference>
<dbReference type="InterPro" id="IPR000212">
    <property type="entry name" value="DNA_helicase_UvrD/REP"/>
</dbReference>
<dbReference type="GO" id="GO:0016887">
    <property type="term" value="F:ATP hydrolysis activity"/>
    <property type="evidence" value="ECO:0007669"/>
    <property type="project" value="RHEA"/>
</dbReference>
<evidence type="ECO:0000256" key="4">
    <source>
        <dbReference type="ARBA" id="ARBA00022840"/>
    </source>
</evidence>
<dbReference type="SUPFAM" id="SSF52540">
    <property type="entry name" value="P-loop containing nucleoside triphosphate hydrolases"/>
    <property type="match status" value="1"/>
</dbReference>
<feature type="domain" description="UvrD-like helicase ATP-binding" evidence="10">
    <location>
        <begin position="13"/>
        <end position="233"/>
    </location>
</feature>
<keyword evidence="2 9" id="KW-0378">Hydrolase</keyword>
<accession>A0A5R8N8H9</accession>
<evidence type="ECO:0000256" key="7">
    <source>
        <dbReference type="ARBA" id="ARBA00034808"/>
    </source>
</evidence>
<organism evidence="12 13">
    <name type="scientific">Nocardia cyriacigeorgica</name>
    <dbReference type="NCBI Taxonomy" id="135487"/>
    <lineage>
        <taxon>Bacteria</taxon>
        <taxon>Bacillati</taxon>
        <taxon>Actinomycetota</taxon>
        <taxon>Actinomycetes</taxon>
        <taxon>Mycobacteriales</taxon>
        <taxon>Nocardiaceae</taxon>
        <taxon>Nocardia</taxon>
    </lineage>
</organism>
<feature type="binding site" evidence="9">
    <location>
        <begin position="34"/>
        <end position="41"/>
    </location>
    <ligand>
        <name>ATP</name>
        <dbReference type="ChEBI" id="CHEBI:30616"/>
    </ligand>
</feature>
<protein>
    <recommendedName>
        <fullName evidence="7">DNA 3'-5' helicase</fullName>
        <ecNumber evidence="7">5.6.2.4</ecNumber>
    </recommendedName>
</protein>